<dbReference type="GO" id="GO:0003677">
    <property type="term" value="F:DNA binding"/>
    <property type="evidence" value="ECO:0007669"/>
    <property type="project" value="InterPro"/>
</dbReference>
<dbReference type="InterPro" id="IPR029493">
    <property type="entry name" value="RecD2-like_HHH"/>
</dbReference>
<evidence type="ECO:0000256" key="2">
    <source>
        <dbReference type="ARBA" id="ARBA00022840"/>
    </source>
</evidence>
<dbReference type="Proteomes" id="UP000769766">
    <property type="component" value="Unassembled WGS sequence"/>
</dbReference>
<dbReference type="Gene3D" id="1.10.10.2220">
    <property type="match status" value="1"/>
</dbReference>
<dbReference type="Gene3D" id="2.30.30.940">
    <property type="match status" value="1"/>
</dbReference>
<dbReference type="CDD" id="cd17933">
    <property type="entry name" value="DEXSc_RecD-like"/>
    <property type="match status" value="1"/>
</dbReference>
<dbReference type="InterPro" id="IPR027417">
    <property type="entry name" value="P-loop_NTPase"/>
</dbReference>
<dbReference type="InterPro" id="IPR003583">
    <property type="entry name" value="Hlx-hairpin-Hlx_DNA-bd_motif"/>
</dbReference>
<dbReference type="InterPro" id="IPR006345">
    <property type="entry name" value="RecD2"/>
</dbReference>
<dbReference type="PANTHER" id="PTHR43788">
    <property type="entry name" value="DNA2/NAM7 HELICASE FAMILY MEMBER"/>
    <property type="match status" value="1"/>
</dbReference>
<evidence type="ECO:0000256" key="3">
    <source>
        <dbReference type="SAM" id="MobiDB-lite"/>
    </source>
</evidence>
<dbReference type="Pfam" id="PF13538">
    <property type="entry name" value="UvrD_C_2"/>
    <property type="match status" value="1"/>
</dbReference>
<feature type="domain" description="Helix-hairpin-helix DNA-binding motif class 1" evidence="4">
    <location>
        <begin position="125"/>
        <end position="144"/>
    </location>
</feature>
<comment type="caution">
    <text evidence="6">The sequence shown here is derived from an EMBL/GenBank/DDBJ whole genome shotgun (WGS) entry which is preliminary data.</text>
</comment>
<dbReference type="InterPro" id="IPR050534">
    <property type="entry name" value="Coronavir_polyprotein_1ab"/>
</dbReference>
<name>A0A932FWN9_UNCTE</name>
<dbReference type="Pfam" id="PF14490">
    <property type="entry name" value="HHH_RecD2"/>
    <property type="match status" value="1"/>
</dbReference>
<keyword evidence="2" id="KW-0067">ATP-binding</keyword>
<dbReference type="AlphaFoldDB" id="A0A932FWN9"/>
<evidence type="ECO:0000313" key="7">
    <source>
        <dbReference type="Proteomes" id="UP000769766"/>
    </source>
</evidence>
<dbReference type="SMART" id="SM00382">
    <property type="entry name" value="AAA"/>
    <property type="match status" value="1"/>
</dbReference>
<dbReference type="Pfam" id="PF14520">
    <property type="entry name" value="HHH_5"/>
    <property type="match status" value="1"/>
</dbReference>
<dbReference type="GO" id="GO:0005524">
    <property type="term" value="F:ATP binding"/>
    <property type="evidence" value="ECO:0007669"/>
    <property type="project" value="UniProtKB-KW"/>
</dbReference>
<dbReference type="SMART" id="SM00278">
    <property type="entry name" value="HhH1"/>
    <property type="match status" value="2"/>
</dbReference>
<evidence type="ECO:0000313" key="6">
    <source>
        <dbReference type="EMBL" id="MBI2876537.1"/>
    </source>
</evidence>
<evidence type="ECO:0000259" key="5">
    <source>
        <dbReference type="SMART" id="SM00382"/>
    </source>
</evidence>
<dbReference type="Pfam" id="PF23139">
    <property type="entry name" value="OB_YrrC"/>
    <property type="match status" value="1"/>
</dbReference>
<dbReference type="GO" id="GO:0009338">
    <property type="term" value="C:exodeoxyribonuclease V complex"/>
    <property type="evidence" value="ECO:0007669"/>
    <property type="project" value="TreeGrafter"/>
</dbReference>
<dbReference type="Gene3D" id="1.10.150.20">
    <property type="entry name" value="5' to 3' exonuclease, C-terminal subdomain"/>
    <property type="match status" value="1"/>
</dbReference>
<feature type="region of interest" description="Disordered" evidence="3">
    <location>
        <begin position="274"/>
        <end position="315"/>
    </location>
</feature>
<dbReference type="GO" id="GO:0017116">
    <property type="term" value="F:single-stranded DNA helicase activity"/>
    <property type="evidence" value="ECO:0007669"/>
    <property type="project" value="TreeGrafter"/>
</dbReference>
<feature type="domain" description="Helix-hairpin-helix DNA-binding motif class 1" evidence="4">
    <location>
        <begin position="189"/>
        <end position="208"/>
    </location>
</feature>
<reference evidence="6" key="1">
    <citation type="submission" date="2020-07" db="EMBL/GenBank/DDBJ databases">
        <title>Huge and variable diversity of episymbiotic CPR bacteria and DPANN archaea in groundwater ecosystems.</title>
        <authorList>
            <person name="He C.Y."/>
            <person name="Keren R."/>
            <person name="Whittaker M."/>
            <person name="Farag I.F."/>
            <person name="Doudna J."/>
            <person name="Cate J.H.D."/>
            <person name="Banfield J.F."/>
        </authorList>
    </citation>
    <scope>NUCLEOTIDE SEQUENCE</scope>
    <source>
        <strain evidence="6">NC_groundwater_672_Ag_B-0.1um_62_36</strain>
    </source>
</reference>
<dbReference type="CDD" id="cd18809">
    <property type="entry name" value="SF1_C_RecD"/>
    <property type="match status" value="1"/>
</dbReference>
<evidence type="ECO:0000259" key="4">
    <source>
        <dbReference type="SMART" id="SM00278"/>
    </source>
</evidence>
<dbReference type="Pfam" id="PF18335">
    <property type="entry name" value="SH3_13"/>
    <property type="match status" value="1"/>
</dbReference>
<feature type="compositionally biased region" description="Polar residues" evidence="3">
    <location>
        <begin position="346"/>
        <end position="362"/>
    </location>
</feature>
<feature type="domain" description="AAA+ ATPase" evidence="5">
    <location>
        <begin position="464"/>
        <end position="606"/>
    </location>
</feature>
<dbReference type="InterPro" id="IPR003593">
    <property type="entry name" value="AAA+_ATPase"/>
</dbReference>
<dbReference type="HAMAP" id="MF_01488">
    <property type="entry name" value="RecD2"/>
    <property type="match status" value="1"/>
</dbReference>
<dbReference type="PANTHER" id="PTHR43788:SF6">
    <property type="entry name" value="DNA HELICASE B"/>
    <property type="match status" value="1"/>
</dbReference>
<proteinExistence type="inferred from homology"/>
<accession>A0A932FWN9</accession>
<dbReference type="InterPro" id="IPR027785">
    <property type="entry name" value="UvrD-like_helicase_C"/>
</dbReference>
<dbReference type="GO" id="GO:0043139">
    <property type="term" value="F:5'-3' DNA helicase activity"/>
    <property type="evidence" value="ECO:0007669"/>
    <property type="project" value="InterPro"/>
</dbReference>
<dbReference type="SUPFAM" id="SSF52540">
    <property type="entry name" value="P-loop containing nucleoside triphosphate hydrolases"/>
    <property type="match status" value="2"/>
</dbReference>
<dbReference type="InterPro" id="IPR010994">
    <property type="entry name" value="RuvA_2-like"/>
</dbReference>
<dbReference type="InterPro" id="IPR041451">
    <property type="entry name" value="RecD2_SH13"/>
</dbReference>
<feature type="compositionally biased region" description="Low complexity" evidence="3">
    <location>
        <begin position="363"/>
        <end position="372"/>
    </location>
</feature>
<protein>
    <submittedName>
        <fullName evidence="6">AAA family ATPase</fullName>
    </submittedName>
</protein>
<feature type="region of interest" description="Disordered" evidence="3">
    <location>
        <begin position="343"/>
        <end position="407"/>
    </location>
</feature>
<dbReference type="GO" id="GO:0006281">
    <property type="term" value="P:DNA repair"/>
    <property type="evidence" value="ECO:0007669"/>
    <property type="project" value="InterPro"/>
</dbReference>
<dbReference type="SUPFAM" id="SSF47781">
    <property type="entry name" value="RuvA domain 2-like"/>
    <property type="match status" value="1"/>
</dbReference>
<dbReference type="Gene3D" id="3.40.50.300">
    <property type="entry name" value="P-loop containing nucleotide triphosphate hydrolases"/>
    <property type="match status" value="2"/>
</dbReference>
<organism evidence="6 7">
    <name type="scientific">Tectimicrobiota bacterium</name>
    <dbReference type="NCBI Taxonomy" id="2528274"/>
    <lineage>
        <taxon>Bacteria</taxon>
        <taxon>Pseudomonadati</taxon>
        <taxon>Nitrospinota/Tectimicrobiota group</taxon>
        <taxon>Candidatus Tectimicrobiota</taxon>
    </lineage>
</organism>
<sequence length="857" mass="93200">MSDSDSPGMALEGVVDRILFLNEGNGYTVARFQPKDRKETVTIAGNLPDIRPGETLRITGRWSTHRLYGEQFQVEGYLPLLPTTPLGVERYLGSGVIKGIGPIMARRLVQKFGADTLHVIEEESERLLGVEGIGEGRVQMIREAWQAQRGIREVMIFLQAQGIGTAYSTRIFKQYGQRAVALIQENPYQLASDVPGIGFKTADKIAQGMGIDPQSPVRAQAGLLYLLRELSSEGHVCYPVKELIEKGREALGLAPAGIASAISALHRTKKLVVEADPPGSPVRGAHSPQGACPGPDPGSEDPPGTPVSDSPGPTARVYLPELYRAEVEVAQRLAGLTVDPGAALSPSASSQGPATSSAGSATLPNPGASLAPPSGPPSRAVPQARPEGPTAHSPVPSSSKSETGEAFQGSLGVGFDRRVAGPSPPAAPRPRGAALEGLLAQLEGRVLRLRLVEGQRQAIREALSHKVLIITGGPGTGKTTTVNALLQAYEALKWKVLLCAPTGRAAKRLSEATRRPATTIHRLLEFSFQKGGFQRDAYRPLEAEAIIVDEASMIDLSLMQHLVRAIPPRATLILVGDINQLPSVGPGNVLRDLLHSGRVQVIELTEIFRQARQSLIVTNAHRIHEGVFPFLPAWGKEGERRDFYFIPEEDPERVLERVKALCAREIPQRFGFHPSQEIQVLTPMNKGTVGALNLNLELQQVLNPSGQELARAGRRWRLDDKVMQVRNNYSKEVFNGDIGRIVEIDPEEQRVTVKYDTGPVDYEGDELDELMPAYAISVHRSQGSEYPAVVIPLLPQHYLLLQRNLLYTALTRARRLAVLVGSKRAIAMAVKNDKIQQRYTSLQQRLEAVMGPSQPSW</sequence>
<dbReference type="Pfam" id="PF13245">
    <property type="entry name" value="AAA_19"/>
    <property type="match status" value="1"/>
</dbReference>
<gene>
    <name evidence="6" type="ORF">HYY20_06615</name>
</gene>
<dbReference type="GO" id="GO:0006310">
    <property type="term" value="P:DNA recombination"/>
    <property type="evidence" value="ECO:0007669"/>
    <property type="project" value="InterPro"/>
</dbReference>
<dbReference type="InterPro" id="IPR055446">
    <property type="entry name" value="RecD2_N_OB"/>
</dbReference>
<dbReference type="EMBL" id="JACPRF010000200">
    <property type="protein sequence ID" value="MBI2876537.1"/>
    <property type="molecule type" value="Genomic_DNA"/>
</dbReference>
<keyword evidence="1" id="KW-0547">Nucleotide-binding</keyword>
<evidence type="ECO:0000256" key="1">
    <source>
        <dbReference type="ARBA" id="ARBA00022741"/>
    </source>
</evidence>